<comment type="similarity">
    <text evidence="1">Belongs to the membrane fusion protein (MFP) (TC 8.A.1) family.</text>
</comment>
<dbReference type="GO" id="GO:0015562">
    <property type="term" value="F:efflux transmembrane transporter activity"/>
    <property type="evidence" value="ECO:0007669"/>
    <property type="project" value="TreeGrafter"/>
</dbReference>
<dbReference type="InterPro" id="IPR006143">
    <property type="entry name" value="RND_pump_MFP"/>
</dbReference>
<accession>A0A090G4D7</accession>
<keyword evidence="2" id="KW-0175">Coiled coil</keyword>
<dbReference type="AlphaFoldDB" id="A0A090G4D7"/>
<evidence type="ECO:0000256" key="3">
    <source>
        <dbReference type="SAM" id="SignalP"/>
    </source>
</evidence>
<dbReference type="EMBL" id="CCNE01000016">
    <property type="protein sequence ID" value="CDX56139.1"/>
    <property type="molecule type" value="Genomic_DNA"/>
</dbReference>
<dbReference type="PROSITE" id="PS51257">
    <property type="entry name" value="PROKAR_LIPOPROTEIN"/>
    <property type="match status" value="1"/>
</dbReference>
<dbReference type="NCBIfam" id="TIGR01730">
    <property type="entry name" value="RND_mfp"/>
    <property type="match status" value="1"/>
</dbReference>
<evidence type="ECO:0000256" key="2">
    <source>
        <dbReference type="SAM" id="Coils"/>
    </source>
</evidence>
<gene>
    <name evidence="4" type="ORF">MPL3365_230062</name>
</gene>
<evidence type="ECO:0000313" key="4">
    <source>
        <dbReference type="EMBL" id="CDX56139.1"/>
    </source>
</evidence>
<sequence length="336" mass="35214">MRTTRSALANILLIGTACLVVSNAKAAEFTVKATTVTEMKAVYGQVESRTVVPARARISGTISDIRVSEGQQVRQGDLVAVVVDDKIALQLRAADAKIAALNSQLDNARTDMQRAQDLLAKGVAAQSRVDAARLQLDVTTNQLAAAVAEKAVIEQSAQEGRTLAPADGRVLTVPVTAGSVIMAGEPVARVASGQYYLRLSLPERHAAEIAEGAAVDIGERGTGSNAGFVKARAGRIAKVYPEIESGRVIADVEVADIGTYFVNERTLVSIPVGKRAMLGVPPQAVRTVHGVDYVMVETASGPLDVAVVLGERFDDAGQARIEVLTGLADGDKVVLP</sequence>
<dbReference type="Gene3D" id="1.10.287.470">
    <property type="entry name" value="Helix hairpin bin"/>
    <property type="match status" value="1"/>
</dbReference>
<keyword evidence="3" id="KW-0732">Signal</keyword>
<feature type="coiled-coil region" evidence="2">
    <location>
        <begin position="91"/>
        <end position="118"/>
    </location>
</feature>
<evidence type="ECO:0000256" key="1">
    <source>
        <dbReference type="ARBA" id="ARBA00009477"/>
    </source>
</evidence>
<dbReference type="Proteomes" id="UP000046122">
    <property type="component" value="Unassembled WGS sequence"/>
</dbReference>
<dbReference type="Gene3D" id="2.40.50.100">
    <property type="match status" value="1"/>
</dbReference>
<feature type="chain" id="PRO_5001856385" evidence="3">
    <location>
        <begin position="27"/>
        <end position="336"/>
    </location>
</feature>
<reference evidence="4 5" key="1">
    <citation type="submission" date="2014-08" db="EMBL/GenBank/DDBJ databases">
        <authorList>
            <person name="Moulin Lionel"/>
        </authorList>
    </citation>
    <scope>NUCLEOTIDE SEQUENCE [LARGE SCALE GENOMIC DNA]</scope>
</reference>
<feature type="signal peptide" evidence="3">
    <location>
        <begin position="1"/>
        <end position="26"/>
    </location>
</feature>
<dbReference type="PANTHER" id="PTHR30469:SF15">
    <property type="entry name" value="HLYD FAMILY OF SECRETION PROTEINS"/>
    <property type="match status" value="1"/>
</dbReference>
<dbReference type="Gene3D" id="2.40.30.170">
    <property type="match status" value="1"/>
</dbReference>
<dbReference type="PANTHER" id="PTHR30469">
    <property type="entry name" value="MULTIDRUG RESISTANCE PROTEIN MDTA"/>
    <property type="match status" value="1"/>
</dbReference>
<dbReference type="Gene3D" id="2.40.420.20">
    <property type="match status" value="1"/>
</dbReference>
<name>A0A090G4D7_MESPL</name>
<evidence type="ECO:0000313" key="5">
    <source>
        <dbReference type="Proteomes" id="UP000046122"/>
    </source>
</evidence>
<proteinExistence type="inferred from homology"/>
<dbReference type="SUPFAM" id="SSF111369">
    <property type="entry name" value="HlyD-like secretion proteins"/>
    <property type="match status" value="1"/>
</dbReference>
<dbReference type="GO" id="GO:1990281">
    <property type="term" value="C:efflux pump complex"/>
    <property type="evidence" value="ECO:0007669"/>
    <property type="project" value="TreeGrafter"/>
</dbReference>
<organism evidence="4 5">
    <name type="scientific">Mesorhizobium plurifarium</name>
    <dbReference type="NCBI Taxonomy" id="69974"/>
    <lineage>
        <taxon>Bacteria</taxon>
        <taxon>Pseudomonadati</taxon>
        <taxon>Pseudomonadota</taxon>
        <taxon>Alphaproteobacteria</taxon>
        <taxon>Hyphomicrobiales</taxon>
        <taxon>Phyllobacteriaceae</taxon>
        <taxon>Mesorhizobium</taxon>
    </lineage>
</organism>
<protein>
    <submittedName>
        <fullName evidence="4">Efflux transporter, RND family, MFP subunit</fullName>
    </submittedName>
</protein>